<dbReference type="PANTHER" id="PTHR42871:SF1">
    <property type="entry name" value="CITRATE SYNTHASE"/>
    <property type="match status" value="1"/>
</dbReference>
<name>A0A7J6KIW0_PERCH</name>
<organism evidence="1 2">
    <name type="scientific">Perkinsus chesapeaki</name>
    <name type="common">Clam parasite</name>
    <name type="synonym">Perkinsus andrewsi</name>
    <dbReference type="NCBI Taxonomy" id="330153"/>
    <lineage>
        <taxon>Eukaryota</taxon>
        <taxon>Sar</taxon>
        <taxon>Alveolata</taxon>
        <taxon>Perkinsozoa</taxon>
        <taxon>Perkinsea</taxon>
        <taxon>Perkinsida</taxon>
        <taxon>Perkinsidae</taxon>
        <taxon>Perkinsus</taxon>
    </lineage>
</organism>
<dbReference type="EMBL" id="JAAPAO010003106">
    <property type="protein sequence ID" value="KAF4646792.1"/>
    <property type="molecule type" value="Genomic_DNA"/>
</dbReference>
<evidence type="ECO:0000313" key="1">
    <source>
        <dbReference type="EMBL" id="KAF4646792.1"/>
    </source>
</evidence>
<dbReference type="AlphaFoldDB" id="A0A7J6KIW0"/>
<proteinExistence type="predicted"/>
<keyword evidence="2" id="KW-1185">Reference proteome</keyword>
<dbReference type="InterPro" id="IPR036969">
    <property type="entry name" value="Citrate_synthase_sf"/>
</dbReference>
<dbReference type="Gene3D" id="1.10.580.10">
    <property type="entry name" value="Citrate Synthase, domain 1"/>
    <property type="match status" value="1"/>
</dbReference>
<protein>
    <recommendedName>
        <fullName evidence="3">Citrate synthase</fullName>
    </recommendedName>
</protein>
<dbReference type="Pfam" id="PF00285">
    <property type="entry name" value="Citrate_synt"/>
    <property type="match status" value="1"/>
</dbReference>
<sequence>CFLLLNGNLPTPSQYEKFDSAMKGHMMVHEKFKEFYGGFQSSAHPMAIMVAVVGAMSAFYHDKLDWKNPAHRDMVALRIVGKMPVLAAMAYKTAIGQPIVYPKKKYTVAENFLYMMFSTPME</sequence>
<dbReference type="OrthoDB" id="435022at2759"/>
<accession>A0A7J6KIW0</accession>
<reference evidence="1 2" key="1">
    <citation type="submission" date="2020-04" db="EMBL/GenBank/DDBJ databases">
        <title>Perkinsus chesapeaki whole genome sequence.</title>
        <authorList>
            <person name="Bogema D.R."/>
        </authorList>
    </citation>
    <scope>NUCLEOTIDE SEQUENCE [LARGE SCALE GENOMIC DNA]</scope>
    <source>
        <strain evidence="1">ATCC PRA-425</strain>
    </source>
</reference>
<evidence type="ECO:0000313" key="2">
    <source>
        <dbReference type="Proteomes" id="UP000591131"/>
    </source>
</evidence>
<comment type="caution">
    <text evidence="1">The sequence shown here is derived from an EMBL/GenBank/DDBJ whole genome shotgun (WGS) entry which is preliminary data.</text>
</comment>
<dbReference type="InterPro" id="IPR016142">
    <property type="entry name" value="Citrate_synth-like_lrg_a-sub"/>
</dbReference>
<dbReference type="PANTHER" id="PTHR42871">
    <property type="entry name" value="CITRATE SYNTHASE"/>
    <property type="match status" value="1"/>
</dbReference>
<evidence type="ECO:0008006" key="3">
    <source>
        <dbReference type="Google" id="ProtNLM"/>
    </source>
</evidence>
<gene>
    <name evidence="1" type="ORF">FOL47_005653</name>
</gene>
<feature type="non-terminal residue" evidence="1">
    <location>
        <position position="122"/>
    </location>
</feature>
<dbReference type="InterPro" id="IPR002020">
    <property type="entry name" value="Citrate_synthase"/>
</dbReference>
<dbReference type="GO" id="GO:0046912">
    <property type="term" value="F:acyltransferase activity, acyl groups converted into alkyl on transfer"/>
    <property type="evidence" value="ECO:0007669"/>
    <property type="project" value="InterPro"/>
</dbReference>
<feature type="non-terminal residue" evidence="1">
    <location>
        <position position="1"/>
    </location>
</feature>
<dbReference type="Proteomes" id="UP000591131">
    <property type="component" value="Unassembled WGS sequence"/>
</dbReference>
<dbReference type="SUPFAM" id="SSF48256">
    <property type="entry name" value="Citrate synthase"/>
    <property type="match status" value="1"/>
</dbReference>